<name>A0AAJ0GFM8_9PEZI</name>
<reference evidence="2" key="1">
    <citation type="submission" date="2023-04" db="EMBL/GenBank/DDBJ databases">
        <title>Black Yeasts Isolated from many extreme environments.</title>
        <authorList>
            <person name="Coleine C."/>
            <person name="Stajich J.E."/>
            <person name="Selbmann L."/>
        </authorList>
    </citation>
    <scope>NUCLEOTIDE SEQUENCE</scope>
    <source>
        <strain evidence="2">CCFEE 5312</strain>
    </source>
</reference>
<comment type="caution">
    <text evidence="2">The sequence shown here is derived from an EMBL/GenBank/DDBJ whole genome shotgun (WGS) entry which is preliminary data.</text>
</comment>
<gene>
    <name evidence="2" type="ORF">LTR09_002418</name>
</gene>
<proteinExistence type="predicted"/>
<keyword evidence="3" id="KW-1185">Reference proteome</keyword>
<dbReference type="EMBL" id="JAWDJX010000005">
    <property type="protein sequence ID" value="KAK3056625.1"/>
    <property type="molecule type" value="Genomic_DNA"/>
</dbReference>
<dbReference type="Proteomes" id="UP001271007">
    <property type="component" value="Unassembled WGS sequence"/>
</dbReference>
<sequence>MPVHQMALQTQRGPSGNVLYLGTTLTGYNLETTDAAGKPGCITSTATSLASAITYTGAVVAITAYEQVARVRRAAQTPCPAVSIAGDALPKPFDKAPIAAPSSSTVGSHTLDVLTGNGALTTKSYLTRALTTSEPPAEQVTEPSRTTERTTVLITEPASPATEAPSPTTEKSTPPSPTSSNTAVAPIAPTSEPVTTSAAGGSQTSLVPSSVSGVPAGCTSIADGQVQCPSPSASAVPATGAGSEARPLLFAHVVLGGLVALMV</sequence>
<accession>A0AAJ0GFM8</accession>
<evidence type="ECO:0000256" key="1">
    <source>
        <dbReference type="SAM" id="MobiDB-lite"/>
    </source>
</evidence>
<feature type="compositionally biased region" description="Low complexity" evidence="1">
    <location>
        <begin position="155"/>
        <end position="182"/>
    </location>
</feature>
<feature type="compositionally biased region" description="Polar residues" evidence="1">
    <location>
        <begin position="192"/>
        <end position="211"/>
    </location>
</feature>
<protein>
    <submittedName>
        <fullName evidence="2">Uncharacterized protein</fullName>
    </submittedName>
</protein>
<feature type="region of interest" description="Disordered" evidence="1">
    <location>
        <begin position="128"/>
        <end position="211"/>
    </location>
</feature>
<organism evidence="2 3">
    <name type="scientific">Extremus antarcticus</name>
    <dbReference type="NCBI Taxonomy" id="702011"/>
    <lineage>
        <taxon>Eukaryota</taxon>
        <taxon>Fungi</taxon>
        <taxon>Dikarya</taxon>
        <taxon>Ascomycota</taxon>
        <taxon>Pezizomycotina</taxon>
        <taxon>Dothideomycetes</taxon>
        <taxon>Dothideomycetidae</taxon>
        <taxon>Mycosphaerellales</taxon>
        <taxon>Extremaceae</taxon>
        <taxon>Extremus</taxon>
    </lineage>
</organism>
<evidence type="ECO:0000313" key="3">
    <source>
        <dbReference type="Proteomes" id="UP001271007"/>
    </source>
</evidence>
<evidence type="ECO:0000313" key="2">
    <source>
        <dbReference type="EMBL" id="KAK3056625.1"/>
    </source>
</evidence>
<feature type="compositionally biased region" description="Polar residues" evidence="1">
    <location>
        <begin position="141"/>
        <end position="153"/>
    </location>
</feature>
<dbReference type="AlphaFoldDB" id="A0AAJ0GFM8"/>